<gene>
    <name evidence="3" type="ORF">JOC58_001012</name>
</gene>
<dbReference type="InterPro" id="IPR007685">
    <property type="entry name" value="RelA_SpoT"/>
</dbReference>
<feature type="domain" description="RelA/SpoT" evidence="2">
    <location>
        <begin position="87"/>
        <end position="204"/>
    </location>
</feature>
<comment type="caution">
    <text evidence="3">The sequence shown here is derived from an EMBL/GenBank/DDBJ whole genome shotgun (WGS) entry which is preliminary data.</text>
</comment>
<organism evidence="3 4">
    <name type="scientific">Paenibacillus hunanensis</name>
    <dbReference type="NCBI Taxonomy" id="539262"/>
    <lineage>
        <taxon>Bacteria</taxon>
        <taxon>Bacillati</taxon>
        <taxon>Bacillota</taxon>
        <taxon>Bacilli</taxon>
        <taxon>Bacillales</taxon>
        <taxon>Paenibacillaceae</taxon>
        <taxon>Paenibacillus</taxon>
    </lineage>
</organism>
<accession>A0ABU1IWQ7</accession>
<reference evidence="3 4" key="1">
    <citation type="submission" date="2023-07" db="EMBL/GenBank/DDBJ databases">
        <title>Genomic Encyclopedia of Type Strains, Phase IV (KMG-IV): sequencing the most valuable type-strain genomes for metagenomic binning, comparative biology and taxonomic classification.</title>
        <authorList>
            <person name="Goeker M."/>
        </authorList>
    </citation>
    <scope>NUCLEOTIDE SEQUENCE [LARGE SCALE GENOMIC DNA]</scope>
    <source>
        <strain evidence="3 4">DSM 22170</strain>
    </source>
</reference>
<proteinExistence type="predicted"/>
<keyword evidence="4" id="KW-1185">Reference proteome</keyword>
<dbReference type="Pfam" id="PF04607">
    <property type="entry name" value="RelA_SpoT"/>
    <property type="match status" value="1"/>
</dbReference>
<evidence type="ECO:0000259" key="2">
    <source>
        <dbReference type="SMART" id="SM00954"/>
    </source>
</evidence>
<dbReference type="Proteomes" id="UP001185028">
    <property type="component" value="Unassembled WGS sequence"/>
</dbReference>
<dbReference type="SMART" id="SM00954">
    <property type="entry name" value="RelA_SpoT"/>
    <property type="match status" value="1"/>
</dbReference>
<evidence type="ECO:0000313" key="4">
    <source>
        <dbReference type="Proteomes" id="UP001185028"/>
    </source>
</evidence>
<comment type="pathway">
    <text evidence="1">Purine metabolism; ppGpp biosynthesis; ppGpp from GTP: step 1/2.</text>
</comment>
<dbReference type="RefSeq" id="WP_188775396.1">
    <property type="nucleotide sequence ID" value="NZ_BMMB01000004.1"/>
</dbReference>
<evidence type="ECO:0000313" key="3">
    <source>
        <dbReference type="EMBL" id="MDR6243127.1"/>
    </source>
</evidence>
<dbReference type="EMBL" id="JAVDQH010000003">
    <property type="protein sequence ID" value="MDR6243127.1"/>
    <property type="molecule type" value="Genomic_DNA"/>
</dbReference>
<name>A0ABU1IWQ7_9BACL</name>
<dbReference type="Gene3D" id="3.30.460.10">
    <property type="entry name" value="Beta Polymerase, domain 2"/>
    <property type="match status" value="1"/>
</dbReference>
<sequence>MKDYDSIQKLIMSICSLHKEASSNFFESLKSESINFNKKSVNYVIDESQSSIKTSFIGLIQEYHEYISSLIIDIEYEYEYPCFDFRARVKQKDSIINKLLHYKVNKEEVGGVPINKCLNDLLGFRITVENFDYDNQDIYNLCNSIKNEYRINGRNSSKDEYKATHIYFYGEYKYFPWELQIWNPNDAINNEISHKNHKSKRQYIHWPQTYVESMETESESYSVEGGDK</sequence>
<protein>
    <recommendedName>
        <fullName evidence="2">RelA/SpoT domain-containing protein</fullName>
    </recommendedName>
</protein>
<evidence type="ECO:0000256" key="1">
    <source>
        <dbReference type="ARBA" id="ARBA00004976"/>
    </source>
</evidence>
<dbReference type="SUPFAM" id="SSF81301">
    <property type="entry name" value="Nucleotidyltransferase"/>
    <property type="match status" value="1"/>
</dbReference>
<dbReference type="InterPro" id="IPR043519">
    <property type="entry name" value="NT_sf"/>
</dbReference>